<evidence type="ECO:0000256" key="1">
    <source>
        <dbReference type="SAM" id="MobiDB-lite"/>
    </source>
</evidence>
<accession>A2SP87</accession>
<organism evidence="2 3">
    <name type="scientific">Methylibium petroleiphilum (strain ATCC BAA-1232 / LMG 22953 / PM1)</name>
    <dbReference type="NCBI Taxonomy" id="420662"/>
    <lineage>
        <taxon>Bacteria</taxon>
        <taxon>Pseudomonadati</taxon>
        <taxon>Pseudomonadota</taxon>
        <taxon>Betaproteobacteria</taxon>
        <taxon>Burkholderiales</taxon>
        <taxon>Sphaerotilaceae</taxon>
        <taxon>Methylibium</taxon>
    </lineage>
</organism>
<evidence type="ECO:0000313" key="2">
    <source>
        <dbReference type="EMBL" id="ABM97376.1"/>
    </source>
</evidence>
<proteinExistence type="predicted"/>
<name>A2SP87_METPP</name>
<dbReference type="KEGG" id="mpt:Mpe_B0612"/>
<keyword evidence="2" id="KW-0614">Plasmid</keyword>
<dbReference type="EMBL" id="CP000556">
    <property type="protein sequence ID" value="ABM97376.1"/>
    <property type="molecule type" value="Genomic_DNA"/>
</dbReference>
<dbReference type="AlphaFoldDB" id="A2SP87"/>
<evidence type="ECO:0000313" key="3">
    <source>
        <dbReference type="Proteomes" id="UP000000366"/>
    </source>
</evidence>
<reference evidence="2 3" key="1">
    <citation type="journal article" date="2007" name="J. Bacteriol.">
        <title>Whole-genome analysis of the methyl tert-butyl ether-degrading beta-proteobacterium Methylibium petroleiphilum PM1.</title>
        <authorList>
            <person name="Kane S.R."/>
            <person name="Chakicherla A.Y."/>
            <person name="Chain P.S.G."/>
            <person name="Schmidt R."/>
            <person name="Shin M.W."/>
            <person name="Legler T.C."/>
            <person name="Scow K.M."/>
            <person name="Larimer F.W."/>
            <person name="Lucas S.M."/>
            <person name="Richardson P.M."/>
            <person name="Hristova K.R."/>
        </authorList>
    </citation>
    <scope>NUCLEOTIDE SEQUENCE [LARGE SCALE GENOMIC DNA]</scope>
    <source>
        <strain evidence="3">ATCC BAA-1232 / LMG 22953 / PM1</strain>
        <plasmid evidence="2 3">RPME01</plasmid>
    </source>
</reference>
<geneLocation type="plasmid" evidence="2 3">
    <name>RPME01</name>
</geneLocation>
<protein>
    <submittedName>
        <fullName evidence="2">Uncharacterized protein</fullName>
    </submittedName>
</protein>
<keyword evidence="3" id="KW-1185">Reference proteome</keyword>
<sequence length="363" mass="38545">MSGLLCKPLKPAGPDGIRRRGSHLQIELDAPLPYRSVPVPVRLVWPITRVSRLLSFKTIGSNASFAQSCGLPCSGPPSLASGEHGPDRPGQLDRGGRDSHGAARAGVRMTVPQVPVSGVGESKSVERRPMVLKGAERKEALLEMRRLFESGSVKESDGLIAALARRDPSLLRGPNGPHALTWHHTGLRAACFFDLAETLTVAFEAGMDPDDADLFGGQPVLSMRHRPFDFGLGPLRPPSLAVMKAALRHGANANRIYTWGPGESERAPTVQYHANQVHLANDLVSSAALLEKLDFVAELLRHGATGLDESTSHPLRASRGFLHLLCGSRFARTPGLDLGIAGTEAEGAAPRNRAAGGVPGGEA</sequence>
<dbReference type="HOGENOM" id="CLU_762488_0_0_4"/>
<gene>
    <name evidence="2" type="ordered locus">Mpe_B0612</name>
</gene>
<dbReference type="Proteomes" id="UP000000366">
    <property type="component" value="Plasmid RPME01"/>
</dbReference>
<feature type="region of interest" description="Disordered" evidence="1">
    <location>
        <begin position="76"/>
        <end position="106"/>
    </location>
</feature>
<feature type="compositionally biased region" description="Basic and acidic residues" evidence="1">
    <location>
        <begin position="84"/>
        <end position="101"/>
    </location>
</feature>